<feature type="non-terminal residue" evidence="1">
    <location>
        <position position="25"/>
    </location>
</feature>
<gene>
    <name evidence="1" type="ORF">SRO942_LOCUS48439</name>
</gene>
<accession>A0A8S2YZ38</accession>
<protein>
    <submittedName>
        <fullName evidence="1">Uncharacterized protein</fullName>
    </submittedName>
</protein>
<comment type="caution">
    <text evidence="1">The sequence shown here is derived from an EMBL/GenBank/DDBJ whole genome shotgun (WGS) entry which is preliminary data.</text>
</comment>
<reference evidence="1" key="1">
    <citation type="submission" date="2021-02" db="EMBL/GenBank/DDBJ databases">
        <authorList>
            <person name="Nowell W R."/>
        </authorList>
    </citation>
    <scope>NUCLEOTIDE SEQUENCE</scope>
</reference>
<evidence type="ECO:0000313" key="1">
    <source>
        <dbReference type="EMBL" id="CAF4589440.1"/>
    </source>
</evidence>
<dbReference type="AlphaFoldDB" id="A0A8S2YZ38"/>
<sequence length="25" mass="2852">MDFWGPTPPTEEGNRYVLVLTDNLS</sequence>
<name>A0A8S2YZ38_9BILA</name>
<dbReference type="Proteomes" id="UP000681722">
    <property type="component" value="Unassembled WGS sequence"/>
</dbReference>
<dbReference type="EMBL" id="CAJOBC010124646">
    <property type="protein sequence ID" value="CAF4589440.1"/>
    <property type="molecule type" value="Genomic_DNA"/>
</dbReference>
<organism evidence="1 2">
    <name type="scientific">Didymodactylos carnosus</name>
    <dbReference type="NCBI Taxonomy" id="1234261"/>
    <lineage>
        <taxon>Eukaryota</taxon>
        <taxon>Metazoa</taxon>
        <taxon>Spiralia</taxon>
        <taxon>Gnathifera</taxon>
        <taxon>Rotifera</taxon>
        <taxon>Eurotatoria</taxon>
        <taxon>Bdelloidea</taxon>
        <taxon>Philodinida</taxon>
        <taxon>Philodinidae</taxon>
        <taxon>Didymodactylos</taxon>
    </lineage>
</organism>
<proteinExistence type="predicted"/>
<evidence type="ECO:0000313" key="2">
    <source>
        <dbReference type="Proteomes" id="UP000681722"/>
    </source>
</evidence>